<feature type="signal peptide" evidence="1">
    <location>
        <begin position="1"/>
        <end position="33"/>
    </location>
</feature>
<name>A0ABW2S325_9NOCA</name>
<evidence type="ECO:0008006" key="4">
    <source>
        <dbReference type="Google" id="ProtNLM"/>
    </source>
</evidence>
<evidence type="ECO:0000313" key="2">
    <source>
        <dbReference type="EMBL" id="MFC7450400.1"/>
    </source>
</evidence>
<protein>
    <recommendedName>
        <fullName evidence="4">Ricin B lectin domain-containing protein</fullName>
    </recommendedName>
</protein>
<evidence type="ECO:0000313" key="3">
    <source>
        <dbReference type="Proteomes" id="UP001596484"/>
    </source>
</evidence>
<proteinExistence type="predicted"/>
<dbReference type="RefSeq" id="WP_378408220.1">
    <property type="nucleotide sequence ID" value="NZ_JBHTCS010000024.1"/>
</dbReference>
<comment type="caution">
    <text evidence="2">The sequence shown here is derived from an EMBL/GenBank/DDBJ whole genome shotgun (WGS) entry which is preliminary data.</text>
</comment>
<gene>
    <name evidence="2" type="ORF">ACFQS9_21115</name>
</gene>
<dbReference type="EMBL" id="JBHTCS010000024">
    <property type="protein sequence ID" value="MFC7450400.1"/>
    <property type="molecule type" value="Genomic_DNA"/>
</dbReference>
<keyword evidence="1" id="KW-0732">Signal</keyword>
<organism evidence="2 3">
    <name type="scientific">Rhodococcus daqingensis</name>
    <dbReference type="NCBI Taxonomy" id="2479363"/>
    <lineage>
        <taxon>Bacteria</taxon>
        <taxon>Bacillati</taxon>
        <taxon>Actinomycetota</taxon>
        <taxon>Actinomycetes</taxon>
        <taxon>Mycobacteriales</taxon>
        <taxon>Nocardiaceae</taxon>
        <taxon>Rhodococcus</taxon>
    </lineage>
</organism>
<accession>A0ABW2S325</accession>
<evidence type="ECO:0000256" key="1">
    <source>
        <dbReference type="SAM" id="SignalP"/>
    </source>
</evidence>
<feature type="chain" id="PRO_5046361078" description="Ricin B lectin domain-containing protein" evidence="1">
    <location>
        <begin position="34"/>
        <end position="94"/>
    </location>
</feature>
<keyword evidence="3" id="KW-1185">Reference proteome</keyword>
<reference evidence="3" key="1">
    <citation type="journal article" date="2019" name="Int. J. Syst. Evol. Microbiol.">
        <title>The Global Catalogue of Microorganisms (GCM) 10K type strain sequencing project: providing services to taxonomists for standard genome sequencing and annotation.</title>
        <authorList>
            <consortium name="The Broad Institute Genomics Platform"/>
            <consortium name="The Broad Institute Genome Sequencing Center for Infectious Disease"/>
            <person name="Wu L."/>
            <person name="Ma J."/>
        </authorList>
    </citation>
    <scope>NUCLEOTIDE SEQUENCE [LARGE SCALE GENOMIC DNA]</scope>
    <source>
        <strain evidence="3">ICMP 19430</strain>
    </source>
</reference>
<sequence>MHKKATRRTARIFVLLAAPVVLGATLGTAPANAEPWEFGPLYRSESSGEGAQYLCSKAEMLERTSRAVVLVPCTQDPVTSNWYRVVFNPLAHGS</sequence>
<dbReference type="Proteomes" id="UP001596484">
    <property type="component" value="Unassembled WGS sequence"/>
</dbReference>